<dbReference type="PANTHER" id="PTHR15462:SF19">
    <property type="entry name" value="PEPTIDASE S1 DOMAIN-CONTAINING PROTEIN"/>
    <property type="match status" value="1"/>
</dbReference>
<protein>
    <recommendedName>
        <fullName evidence="6">Peptidase</fullName>
    </recommendedName>
</protein>
<sequence>MGTCFRLRTAGLALALAAGAALAATGTASAAVPADLMSAPTGISSRQIPDQVAAYWTPERMAKATPEIPRSNGTSTATAQPSRLGAQSADGALPRGGKAGIAGGTTDSTVLGGRATLWSPHGVMPARTIGKLYFTRDDGGSGYCSASVINADNFSSIWTAGHCVHGGGAGRGWFSNFFFRADYDNGSFLAAWSWKYAASTNGWINNGDFGYDIGAVALWPNSLGRVADVTGYQGYKFNTGVYNWTVTSFGYPQDAYPARTDMTGERLFACTNTTTWKVNDNQMGQQCDMFHGASGGPLLQDLQLSRGWGYIVSQNSWHFFAVDEWRQPYLGDGAVNVRNLIKVQ</sequence>
<reference evidence="4" key="1">
    <citation type="submission" date="2021-01" db="EMBL/GenBank/DDBJ databases">
        <title>Whole genome shotgun sequence of Virgisporangium aliadipatigenens NBRC 105644.</title>
        <authorList>
            <person name="Komaki H."/>
            <person name="Tamura T."/>
        </authorList>
    </citation>
    <scope>NUCLEOTIDE SEQUENCE</scope>
    <source>
        <strain evidence="4">NBRC 105644</strain>
    </source>
</reference>
<evidence type="ECO:0000256" key="1">
    <source>
        <dbReference type="ARBA" id="ARBA00022729"/>
    </source>
</evidence>
<keyword evidence="1 3" id="KW-0732">Signal</keyword>
<organism evidence="4 5">
    <name type="scientific">Virgisporangium aliadipatigenens</name>
    <dbReference type="NCBI Taxonomy" id="741659"/>
    <lineage>
        <taxon>Bacteria</taxon>
        <taxon>Bacillati</taxon>
        <taxon>Actinomycetota</taxon>
        <taxon>Actinomycetes</taxon>
        <taxon>Micromonosporales</taxon>
        <taxon>Micromonosporaceae</taxon>
        <taxon>Virgisporangium</taxon>
    </lineage>
</organism>
<evidence type="ECO:0000313" key="4">
    <source>
        <dbReference type="EMBL" id="GIJ46080.1"/>
    </source>
</evidence>
<gene>
    <name evidence="4" type="ORF">Val02_29660</name>
</gene>
<proteinExistence type="predicted"/>
<accession>A0A8J3YLH1</accession>
<dbReference type="InterPro" id="IPR050966">
    <property type="entry name" value="Glutamyl_endopeptidase"/>
</dbReference>
<evidence type="ECO:0008006" key="6">
    <source>
        <dbReference type="Google" id="ProtNLM"/>
    </source>
</evidence>
<feature type="signal peptide" evidence="3">
    <location>
        <begin position="1"/>
        <end position="23"/>
    </location>
</feature>
<dbReference type="InterPro" id="IPR043504">
    <property type="entry name" value="Peptidase_S1_PA_chymotrypsin"/>
</dbReference>
<dbReference type="Proteomes" id="UP000619260">
    <property type="component" value="Unassembled WGS sequence"/>
</dbReference>
<dbReference type="SUPFAM" id="SSF50494">
    <property type="entry name" value="Trypsin-like serine proteases"/>
    <property type="match status" value="1"/>
</dbReference>
<evidence type="ECO:0000313" key="5">
    <source>
        <dbReference type="Proteomes" id="UP000619260"/>
    </source>
</evidence>
<feature type="compositionally biased region" description="Polar residues" evidence="2">
    <location>
        <begin position="71"/>
        <end position="81"/>
    </location>
</feature>
<dbReference type="InterPro" id="IPR009003">
    <property type="entry name" value="Peptidase_S1_PA"/>
</dbReference>
<evidence type="ECO:0000256" key="2">
    <source>
        <dbReference type="SAM" id="MobiDB-lite"/>
    </source>
</evidence>
<dbReference type="PANTHER" id="PTHR15462">
    <property type="entry name" value="SERINE PROTEASE"/>
    <property type="match status" value="1"/>
</dbReference>
<dbReference type="Gene3D" id="2.40.10.10">
    <property type="entry name" value="Trypsin-like serine proteases"/>
    <property type="match status" value="2"/>
</dbReference>
<dbReference type="EMBL" id="BOPF01000009">
    <property type="protein sequence ID" value="GIJ46080.1"/>
    <property type="molecule type" value="Genomic_DNA"/>
</dbReference>
<feature type="chain" id="PRO_5038380234" description="Peptidase" evidence="3">
    <location>
        <begin position="24"/>
        <end position="344"/>
    </location>
</feature>
<name>A0A8J3YLH1_9ACTN</name>
<keyword evidence="5" id="KW-1185">Reference proteome</keyword>
<dbReference type="AlphaFoldDB" id="A0A8J3YLH1"/>
<evidence type="ECO:0000256" key="3">
    <source>
        <dbReference type="SAM" id="SignalP"/>
    </source>
</evidence>
<dbReference type="RefSeq" id="WP_203899615.1">
    <property type="nucleotide sequence ID" value="NZ_BOPF01000009.1"/>
</dbReference>
<feature type="region of interest" description="Disordered" evidence="2">
    <location>
        <begin position="63"/>
        <end position="90"/>
    </location>
</feature>
<comment type="caution">
    <text evidence="4">The sequence shown here is derived from an EMBL/GenBank/DDBJ whole genome shotgun (WGS) entry which is preliminary data.</text>
</comment>